<sequence length="586" mass="66124">MVSDGLTSVRNETGSGDVFRKAAAVAEAAIKKSTRFHTASVNDLASWVPDYEYASQDERHRQMVNEFYDFSALRESFDSSGSSKPGQTFEEVDDESKNVWTRKLSELHGLISYSLWTTLIPYYVRERTKLGTRGKHWRSLETTSPIRTNRTDVYNIIKNLNAADYVASARDVSLLDFYDWRFAEDDERLRYLLEREFSIEGENAETGGTSTHTLRGIASTYVRVMWIALVVLGREPHPISAVRPLTSKEWCIIVHGHGVPEDLLVGTRINPPVRYGDLIQGTAGFTPCKEWTFLMSMTDDAFYSDMFLPQVFFSLRARKLALACKEPNIDHQFLCREIFNSSSDTTVSSFNNNLASVFGALRRGGADRYTPDAMDVAAIRAYGIDTSALEASGLALTYSVQKYLDAFNQDFLAARRHIRANVTVSRALDRGGLKSKQDAGRMPGVEDDGLREMMKALLTRIWQPTWVSVIQPWLRHLCLPTDTRSFMVATEQGSLASFADSKGFTRADAERLQLLLMLHLSVFRSQVWRDAVVDEFELVRRDGQAYYIFSLSRVFKTATAQTGDSMPQLTSWQLSETESMLLTAAT</sequence>
<evidence type="ECO:0000313" key="1">
    <source>
        <dbReference type="EMBL" id="KAG5177267.1"/>
    </source>
</evidence>
<gene>
    <name evidence="1" type="ORF">JKP88DRAFT_281953</name>
</gene>
<dbReference type="AlphaFoldDB" id="A0A836C9K6"/>
<reference evidence="1" key="1">
    <citation type="submission" date="2021-02" db="EMBL/GenBank/DDBJ databases">
        <title>First Annotated Genome of the Yellow-green Alga Tribonema minus.</title>
        <authorList>
            <person name="Mahan K.M."/>
        </authorList>
    </citation>
    <scope>NUCLEOTIDE SEQUENCE</scope>
    <source>
        <strain evidence="1">UTEX B ZZ1240</strain>
    </source>
</reference>
<proteinExistence type="predicted"/>
<dbReference type="EMBL" id="JAFCMP010000526">
    <property type="protein sequence ID" value="KAG5177267.1"/>
    <property type="molecule type" value="Genomic_DNA"/>
</dbReference>
<dbReference type="Proteomes" id="UP000664859">
    <property type="component" value="Unassembled WGS sequence"/>
</dbReference>
<protein>
    <submittedName>
        <fullName evidence="1">Uncharacterized protein</fullName>
    </submittedName>
</protein>
<evidence type="ECO:0000313" key="2">
    <source>
        <dbReference type="Proteomes" id="UP000664859"/>
    </source>
</evidence>
<comment type="caution">
    <text evidence="1">The sequence shown here is derived from an EMBL/GenBank/DDBJ whole genome shotgun (WGS) entry which is preliminary data.</text>
</comment>
<organism evidence="1 2">
    <name type="scientific">Tribonema minus</name>
    <dbReference type="NCBI Taxonomy" id="303371"/>
    <lineage>
        <taxon>Eukaryota</taxon>
        <taxon>Sar</taxon>
        <taxon>Stramenopiles</taxon>
        <taxon>Ochrophyta</taxon>
        <taxon>PX clade</taxon>
        <taxon>Xanthophyceae</taxon>
        <taxon>Tribonematales</taxon>
        <taxon>Tribonemataceae</taxon>
        <taxon>Tribonema</taxon>
    </lineage>
</organism>
<keyword evidence="2" id="KW-1185">Reference proteome</keyword>
<accession>A0A836C9K6</accession>
<name>A0A836C9K6_9STRA</name>